<name>A0A1N7MGB6_9RHOB</name>
<dbReference type="InterPro" id="IPR002477">
    <property type="entry name" value="Peptidoglycan-bd-like"/>
</dbReference>
<dbReference type="OrthoDB" id="8092964at2"/>
<accession>A0A1N7MGB6</accession>
<evidence type="ECO:0000313" key="5">
    <source>
        <dbReference type="Proteomes" id="UP000186684"/>
    </source>
</evidence>
<feature type="domain" description="Peptidoglycan binding-like" evidence="3">
    <location>
        <begin position="498"/>
        <end position="548"/>
    </location>
</feature>
<feature type="signal peptide" evidence="2">
    <location>
        <begin position="1"/>
        <end position="19"/>
    </location>
</feature>
<feature type="chain" id="PRO_5009943472" evidence="2">
    <location>
        <begin position="20"/>
        <end position="556"/>
    </location>
</feature>
<dbReference type="Gene3D" id="1.10.101.10">
    <property type="entry name" value="PGBD-like superfamily/PGBD"/>
    <property type="match status" value="2"/>
</dbReference>
<dbReference type="EMBL" id="FTOQ01000004">
    <property type="protein sequence ID" value="SIS85009.1"/>
    <property type="molecule type" value="Genomic_DNA"/>
</dbReference>
<dbReference type="Pfam" id="PF01471">
    <property type="entry name" value="PG_binding_1"/>
    <property type="match status" value="2"/>
</dbReference>
<keyword evidence="5" id="KW-1185">Reference proteome</keyword>
<feature type="region of interest" description="Disordered" evidence="1">
    <location>
        <begin position="365"/>
        <end position="386"/>
    </location>
</feature>
<dbReference type="InterPro" id="IPR011990">
    <property type="entry name" value="TPR-like_helical_dom_sf"/>
</dbReference>
<organism evidence="4 5">
    <name type="scientific">Roseivivax lentus</name>
    <dbReference type="NCBI Taxonomy" id="633194"/>
    <lineage>
        <taxon>Bacteria</taxon>
        <taxon>Pseudomonadati</taxon>
        <taxon>Pseudomonadota</taxon>
        <taxon>Alphaproteobacteria</taxon>
        <taxon>Rhodobacterales</taxon>
        <taxon>Roseobacteraceae</taxon>
        <taxon>Roseivivax</taxon>
    </lineage>
</organism>
<gene>
    <name evidence="4" type="ORF">SAMN05421759_104289</name>
</gene>
<feature type="compositionally biased region" description="Basic and acidic residues" evidence="1">
    <location>
        <begin position="365"/>
        <end position="383"/>
    </location>
</feature>
<dbReference type="AlphaFoldDB" id="A0A1N7MGB6"/>
<dbReference type="RefSeq" id="WP_076447790.1">
    <property type="nucleotide sequence ID" value="NZ_FTOQ01000004.1"/>
</dbReference>
<feature type="domain" description="Peptidoglycan binding-like" evidence="3">
    <location>
        <begin position="299"/>
        <end position="354"/>
    </location>
</feature>
<evidence type="ECO:0000313" key="4">
    <source>
        <dbReference type="EMBL" id="SIS85009.1"/>
    </source>
</evidence>
<dbReference type="STRING" id="633194.SAMN05421759_104289"/>
<evidence type="ECO:0000259" key="3">
    <source>
        <dbReference type="Pfam" id="PF01471"/>
    </source>
</evidence>
<evidence type="ECO:0000256" key="2">
    <source>
        <dbReference type="SAM" id="SignalP"/>
    </source>
</evidence>
<dbReference type="InterPro" id="IPR036366">
    <property type="entry name" value="PGBDSf"/>
</dbReference>
<protein>
    <submittedName>
        <fullName evidence="4">Putative peptidoglycan binding domain-containing protein</fullName>
    </submittedName>
</protein>
<dbReference type="Gene3D" id="1.25.40.10">
    <property type="entry name" value="Tetratricopeptide repeat domain"/>
    <property type="match status" value="1"/>
</dbReference>
<evidence type="ECO:0000256" key="1">
    <source>
        <dbReference type="SAM" id="MobiDB-lite"/>
    </source>
</evidence>
<dbReference type="Proteomes" id="UP000186684">
    <property type="component" value="Unassembled WGS sequence"/>
</dbReference>
<proteinExistence type="predicted"/>
<dbReference type="InterPro" id="IPR036365">
    <property type="entry name" value="PGBD-like_sf"/>
</dbReference>
<dbReference type="SUPFAM" id="SSF47090">
    <property type="entry name" value="PGBD-like"/>
    <property type="match status" value="2"/>
</dbReference>
<sequence length="556" mass="59739">MTRLGPFLAACLWGSTALADPAILLIENSAPSVLDRLRGDEGIAGAVVPLQEAGADVLALRGADAGEMAEGLSRFLATLDAETDGVAVLLSGRFLHSATETYLLPPDADVDDAGTVFRDALPLAPVLAVLEAYPGRALLVLASSEEEAPEMRFLSPGIGDLRLPQGVTAIHGATGPATRLIVRDLPVPARTLLSLARQADLSVAGYAPEAFAFLAAPIAPPAEEAPAEEAPATPTFDAEAEARLWREAQTEDSREAYALYLAAFPAGPNAAEARDRIAAIAADPDREARETEEALQLDREARAEIQRDLTLLEYNTRGIDGIFGPGTRSAITEWQRDTGIVATGFLSGNQVARLDRQAAERAEALEREAERREEERAREDRAYWNETGASGAEADLRAYLERYPDGDFAAEAESALAEIEAEAREAAAAQDRAAWDAAEAEGTEAAYRRYQSNYPDGAFAAEAQRRLSELSRPAAERQAEAQSQAQEAALNLSPIARRLAEVRLEALGLDPGRVDGTFDADTRRAIRRYQQSRGLTVTGYLDQVTVVRLLADSLRR</sequence>
<keyword evidence="2" id="KW-0732">Signal</keyword>
<reference evidence="5" key="1">
    <citation type="submission" date="2017-01" db="EMBL/GenBank/DDBJ databases">
        <authorList>
            <person name="Varghese N."/>
            <person name="Submissions S."/>
        </authorList>
    </citation>
    <scope>NUCLEOTIDE SEQUENCE [LARGE SCALE GENOMIC DNA]</scope>
    <source>
        <strain evidence="5">DSM 29430</strain>
    </source>
</reference>